<evidence type="ECO:0000256" key="1">
    <source>
        <dbReference type="SAM" id="Phobius"/>
    </source>
</evidence>
<sequence length="210" mass="24434">MTQALPEWPDFLRRIFNEKHTFMKQLSTFFYRISNRKILVGLIALYLVFPGYFLKNAETQINTLSGKVLAPIDLTMGFTPDRTLQMVEQYGPAARDYYATVEMTIDVIYPLVYTCLFAVILSLLYYRKSYRPFALVNVFPLVTLLFDYLENITIVTLLKSYPDMSMTVATFCEIFKMLKWFTFAVTALLVIYGLLKSLKMPKELKQKAAR</sequence>
<evidence type="ECO:0000313" key="2">
    <source>
        <dbReference type="EMBL" id="AEI49830.1"/>
    </source>
</evidence>
<organism evidence="2 3">
    <name type="scientific">Runella slithyformis (strain ATCC 29530 / DSM 19594 / LMG 11500 / NCIMB 11436 / LSU 4)</name>
    <dbReference type="NCBI Taxonomy" id="761193"/>
    <lineage>
        <taxon>Bacteria</taxon>
        <taxon>Pseudomonadati</taxon>
        <taxon>Bacteroidota</taxon>
        <taxon>Cytophagia</taxon>
        <taxon>Cytophagales</taxon>
        <taxon>Spirosomataceae</taxon>
        <taxon>Runella</taxon>
    </lineage>
</organism>
<accession>A0A7U3ZMA2</accession>
<dbReference type="EMBL" id="CP002859">
    <property type="protein sequence ID" value="AEI49830.1"/>
    <property type="molecule type" value="Genomic_DNA"/>
</dbReference>
<name>A0A7U3ZMA2_RUNSL</name>
<feature type="transmembrane region" description="Helical" evidence="1">
    <location>
        <begin position="38"/>
        <end position="54"/>
    </location>
</feature>
<dbReference type="Proteomes" id="UP000000493">
    <property type="component" value="Chromosome"/>
</dbReference>
<dbReference type="KEGG" id="rsi:Runsl_3466"/>
<feature type="transmembrane region" description="Helical" evidence="1">
    <location>
        <begin position="177"/>
        <end position="195"/>
    </location>
</feature>
<evidence type="ECO:0000313" key="3">
    <source>
        <dbReference type="Proteomes" id="UP000000493"/>
    </source>
</evidence>
<reference evidence="3" key="1">
    <citation type="submission" date="2011-06" db="EMBL/GenBank/DDBJ databases">
        <title>The complete genome of chromosome of Runella slithyformis DSM 19594.</title>
        <authorList>
            <consortium name="US DOE Joint Genome Institute (JGI-PGF)"/>
            <person name="Lucas S."/>
            <person name="Han J."/>
            <person name="Lapidus A."/>
            <person name="Bruce D."/>
            <person name="Goodwin L."/>
            <person name="Pitluck S."/>
            <person name="Peters L."/>
            <person name="Kyrpides N."/>
            <person name="Mavromatis K."/>
            <person name="Ivanova N."/>
            <person name="Ovchinnikova G."/>
            <person name="Zhang X."/>
            <person name="Misra M."/>
            <person name="Detter J.C."/>
            <person name="Tapia R."/>
            <person name="Han C."/>
            <person name="Land M."/>
            <person name="Hauser L."/>
            <person name="Markowitz V."/>
            <person name="Cheng J.-F."/>
            <person name="Hugenholtz P."/>
            <person name="Woyke T."/>
            <person name="Wu D."/>
            <person name="Tindall B."/>
            <person name="Faehrich R."/>
            <person name="Brambilla E."/>
            <person name="Klenk H.-P."/>
            <person name="Eisen J.A."/>
        </authorList>
    </citation>
    <scope>NUCLEOTIDE SEQUENCE [LARGE SCALE GENOMIC DNA]</scope>
    <source>
        <strain evidence="3">ATCC 29530 / DSM 19594 / LMG 11500 / NCIMB 11436 / LSU 4</strain>
    </source>
</reference>
<dbReference type="AlphaFoldDB" id="A0A7U3ZMA2"/>
<reference evidence="2 3" key="2">
    <citation type="journal article" date="2012" name="Stand. Genomic Sci.">
        <title>Complete genome sequence of the aquatic bacterium Runella slithyformis type strain (LSU 4(T)).</title>
        <authorList>
            <person name="Copeland A."/>
            <person name="Zhang X."/>
            <person name="Misra M."/>
            <person name="Lapidus A."/>
            <person name="Nolan M."/>
            <person name="Lucas S."/>
            <person name="Deshpande S."/>
            <person name="Cheng J.F."/>
            <person name="Tapia R."/>
            <person name="Goodwin L.A."/>
            <person name="Pitluck S."/>
            <person name="Liolios K."/>
            <person name="Pagani I."/>
            <person name="Ivanova N."/>
            <person name="Mikhailova N."/>
            <person name="Pati A."/>
            <person name="Chen A."/>
            <person name="Palaniappan K."/>
            <person name="Land M."/>
            <person name="Hauser L."/>
            <person name="Pan C."/>
            <person name="Jeffries C.D."/>
            <person name="Detter J.C."/>
            <person name="Brambilla E.M."/>
            <person name="Rohde M."/>
            <person name="Djao O.D."/>
            <person name="Goker M."/>
            <person name="Sikorski J."/>
            <person name="Tindall B.J."/>
            <person name="Woyke T."/>
            <person name="Bristow J."/>
            <person name="Eisen J.A."/>
            <person name="Markowitz V."/>
            <person name="Hugenholtz P."/>
            <person name="Kyrpides N.C."/>
            <person name="Klenk H.P."/>
            <person name="Mavromatis K."/>
        </authorList>
    </citation>
    <scope>NUCLEOTIDE SEQUENCE [LARGE SCALE GENOMIC DNA]</scope>
    <source>
        <strain evidence="3">ATCC 29530 / DSM 19594 / LMG 11500 / NCIMB 11436 / LSU 4</strain>
    </source>
</reference>
<feature type="transmembrane region" description="Helical" evidence="1">
    <location>
        <begin position="107"/>
        <end position="126"/>
    </location>
</feature>
<keyword evidence="1" id="KW-0812">Transmembrane</keyword>
<keyword evidence="3" id="KW-1185">Reference proteome</keyword>
<proteinExistence type="predicted"/>
<gene>
    <name evidence="2" type="ordered locus">Runsl_3466</name>
</gene>
<feature type="transmembrane region" description="Helical" evidence="1">
    <location>
        <begin position="133"/>
        <end position="157"/>
    </location>
</feature>
<protein>
    <submittedName>
        <fullName evidence="2">Uncharacterized protein</fullName>
    </submittedName>
</protein>
<keyword evidence="1" id="KW-1133">Transmembrane helix</keyword>
<keyword evidence="1" id="KW-0472">Membrane</keyword>